<organism evidence="3 4">
    <name type="scientific">Scytalidium lignicola</name>
    <name type="common">Hyphomycete</name>
    <dbReference type="NCBI Taxonomy" id="5539"/>
    <lineage>
        <taxon>Eukaryota</taxon>
        <taxon>Fungi</taxon>
        <taxon>Dikarya</taxon>
        <taxon>Ascomycota</taxon>
        <taxon>Pezizomycotina</taxon>
        <taxon>Leotiomycetes</taxon>
        <taxon>Leotiomycetes incertae sedis</taxon>
        <taxon>Scytalidium</taxon>
    </lineage>
</organism>
<dbReference type="EC" id="2.2.1.1" evidence="3"/>
<dbReference type="OrthoDB" id="10267175at2759"/>
<dbReference type="SUPFAM" id="SSF52518">
    <property type="entry name" value="Thiamin diphosphate-binding fold (THDP-binding)"/>
    <property type="match status" value="1"/>
</dbReference>
<dbReference type="Gene3D" id="3.40.50.970">
    <property type="match status" value="1"/>
</dbReference>
<dbReference type="InterPro" id="IPR029061">
    <property type="entry name" value="THDP-binding"/>
</dbReference>
<dbReference type="OMA" id="QPADDIC"/>
<dbReference type="PANTHER" id="PTHR43522">
    <property type="entry name" value="TRANSKETOLASE"/>
    <property type="match status" value="1"/>
</dbReference>
<protein>
    <submittedName>
        <fullName evidence="3">Transketolase</fullName>
        <ecNumber evidence="3">2.2.1.1</ecNumber>
    </submittedName>
</protein>
<keyword evidence="4" id="KW-1185">Reference proteome</keyword>
<keyword evidence="3" id="KW-0808">Transferase</keyword>
<accession>A0A3E2HAS2</accession>
<feature type="non-terminal residue" evidence="3">
    <location>
        <position position="1"/>
    </location>
</feature>
<feature type="domain" description="Transketolase N-terminal" evidence="2">
    <location>
        <begin position="22"/>
        <end position="204"/>
    </location>
</feature>
<keyword evidence="1" id="KW-1133">Transmembrane helix</keyword>
<feature type="transmembrane region" description="Helical" evidence="1">
    <location>
        <begin position="49"/>
        <end position="69"/>
    </location>
</feature>
<dbReference type="GO" id="GO:0006098">
    <property type="term" value="P:pentose-phosphate shunt"/>
    <property type="evidence" value="ECO:0007669"/>
    <property type="project" value="TreeGrafter"/>
</dbReference>
<reference evidence="3 4" key="1">
    <citation type="submission" date="2018-05" db="EMBL/GenBank/DDBJ databases">
        <title>Draft genome sequence of Scytalidium lignicola DSM 105466, a ubiquitous saprotrophic fungus.</title>
        <authorList>
            <person name="Buettner E."/>
            <person name="Gebauer A.M."/>
            <person name="Hofrichter M."/>
            <person name="Liers C."/>
            <person name="Kellner H."/>
        </authorList>
    </citation>
    <scope>NUCLEOTIDE SEQUENCE [LARGE SCALE GENOMIC DNA]</scope>
    <source>
        <strain evidence="3 4">DSM 105466</strain>
    </source>
</reference>
<sequence length="210" mass="23439">MASNEINHFQLEESEKKQVNLVLRTFRCLIADLCEQFNRGHPGYAVSSILHANLGSSAMGMAAIGVALWKYTMRYSHSNPNYFNRDRFVLSNGHRCLFQYTFLHLTGYSTITMDQLKSYHSGHTDSICPGHPEIEHDGIEVTTGPLGQGVANAVGFAMALKHLGTIYNRPGFPVVNNMTWCMIGDACLQEGVAMEAIQLAGCNKRERRRL</sequence>
<dbReference type="GO" id="GO:0005829">
    <property type="term" value="C:cytosol"/>
    <property type="evidence" value="ECO:0007669"/>
    <property type="project" value="TreeGrafter"/>
</dbReference>
<dbReference type="PANTHER" id="PTHR43522:SF6">
    <property type="entry name" value="TRANSKETOLASE-LIKE PYRIMIDINE-BINDING DOMAIN-CONTAINING PROTEIN-RELATED"/>
    <property type="match status" value="1"/>
</dbReference>
<proteinExistence type="predicted"/>
<evidence type="ECO:0000313" key="3">
    <source>
        <dbReference type="EMBL" id="RFU30515.1"/>
    </source>
</evidence>
<keyword evidence="1" id="KW-0472">Membrane</keyword>
<evidence type="ECO:0000256" key="1">
    <source>
        <dbReference type="SAM" id="Phobius"/>
    </source>
</evidence>
<comment type="caution">
    <text evidence="3">The sequence shown here is derived from an EMBL/GenBank/DDBJ whole genome shotgun (WGS) entry which is preliminary data.</text>
</comment>
<feature type="non-terminal residue" evidence="3">
    <location>
        <position position="210"/>
    </location>
</feature>
<dbReference type="AlphaFoldDB" id="A0A3E2HAS2"/>
<name>A0A3E2HAS2_SCYLI</name>
<dbReference type="GO" id="GO:0004802">
    <property type="term" value="F:transketolase activity"/>
    <property type="evidence" value="ECO:0007669"/>
    <property type="project" value="UniProtKB-EC"/>
</dbReference>
<dbReference type="EMBL" id="NCSJ02000098">
    <property type="protein sequence ID" value="RFU30515.1"/>
    <property type="molecule type" value="Genomic_DNA"/>
</dbReference>
<dbReference type="STRING" id="5539.A0A3E2HAS2"/>
<dbReference type="GO" id="GO:0005634">
    <property type="term" value="C:nucleus"/>
    <property type="evidence" value="ECO:0007669"/>
    <property type="project" value="TreeGrafter"/>
</dbReference>
<dbReference type="InterPro" id="IPR033247">
    <property type="entry name" value="Transketolase_fam"/>
</dbReference>
<evidence type="ECO:0000313" key="4">
    <source>
        <dbReference type="Proteomes" id="UP000258309"/>
    </source>
</evidence>
<dbReference type="InterPro" id="IPR005474">
    <property type="entry name" value="Transketolase_N"/>
</dbReference>
<dbReference type="Pfam" id="PF00456">
    <property type="entry name" value="Transketolase_N"/>
    <property type="match status" value="1"/>
</dbReference>
<keyword evidence="1" id="KW-0812">Transmembrane</keyword>
<gene>
    <name evidence="3" type="ORF">B7463_g5838</name>
</gene>
<evidence type="ECO:0000259" key="2">
    <source>
        <dbReference type="Pfam" id="PF00456"/>
    </source>
</evidence>
<dbReference type="Proteomes" id="UP000258309">
    <property type="component" value="Unassembled WGS sequence"/>
</dbReference>